<gene>
    <name evidence="1" type="ORF">MBHS_04411</name>
</gene>
<dbReference type="EMBL" id="FMSV02000552">
    <property type="protein sequence ID" value="SEH08519.1"/>
    <property type="molecule type" value="Genomic_DNA"/>
</dbReference>
<keyword evidence="2" id="KW-1185">Reference proteome</keyword>
<accession>A0A1H6FGN5</accession>
<evidence type="ECO:0000313" key="1">
    <source>
        <dbReference type="EMBL" id="SEH08519.1"/>
    </source>
</evidence>
<evidence type="ECO:0000313" key="2">
    <source>
        <dbReference type="Proteomes" id="UP000236724"/>
    </source>
</evidence>
<name>A0A1H6FGN5_9GAMM</name>
<dbReference type="Proteomes" id="UP000236724">
    <property type="component" value="Unassembled WGS sequence"/>
</dbReference>
<organism evidence="1 2">
    <name type="scientific">Candidatus Venteria ishoeyi</name>
    <dbReference type="NCBI Taxonomy" id="1899563"/>
    <lineage>
        <taxon>Bacteria</taxon>
        <taxon>Pseudomonadati</taxon>
        <taxon>Pseudomonadota</taxon>
        <taxon>Gammaproteobacteria</taxon>
        <taxon>Thiotrichales</taxon>
        <taxon>Thiotrichaceae</taxon>
        <taxon>Venteria</taxon>
    </lineage>
</organism>
<dbReference type="AlphaFoldDB" id="A0A1H6FGN5"/>
<protein>
    <submittedName>
        <fullName evidence="1">Uncharacterized protein</fullName>
    </submittedName>
</protein>
<proteinExistence type="predicted"/>
<sequence>MQNEKYQSAKNQQTYTKIGKALHGFLLYASS</sequence>
<reference evidence="1 2" key="1">
    <citation type="submission" date="2016-10" db="EMBL/GenBank/DDBJ databases">
        <authorList>
            <person name="de Groot N.N."/>
        </authorList>
    </citation>
    <scope>NUCLEOTIDE SEQUENCE [LARGE SCALE GENOMIC DNA]</scope>
    <source>
        <strain evidence="1">MBHS1</strain>
    </source>
</reference>